<sequence>MEFNTPSAAPDPAPVTLFRVEDSRPILRTVQAQGPTLLAGNAAGLVNFAASGGLQVDRPIFYSASFADDPSALESQISEPESELIVTDTNRRQARRWGAVRDNDGYTERVGEVPLVKDNTDNRLEVFPDAGDEQRTVVEQRGGATVAASTYGNGMTYTAGDRAVNALDGDPGTAWRVAAFADPVDEFLEITLDKPVTTDFIDLLQVQGGANRYITEMQLSFDGDDPIPATLDRSSRVGPGQRIQFPKRSFKELRITITRTDRGVMPTYRGVSGVGFAEVAIPGLGPITEVVRPPTDLLNVAGTDSISQQLSYVFTRRAANPGDVIVSDEEPTMRRIVSGPVPRAFTPFGRVRMTASSPDERIDQIIGLPDATQGGVTAISSARLPADPGSRASTAVDGDLRTAYQTPVNGPLQWMQYTYPQPVTLNELSLSVIADGKHSIPTELSISADGAAPVKAILPRTALGSGAARGTTRQLTVPIAPVTGSTVRITIDAVHRAFSTDWFGGGKTVLPVGIAEINLPVVAAPELDAALPTSCRSDLLTIGGKPVPQLVVGTVDTALSSSSLTIQSCGSALEPVALPAAESLLQTSPGAATGFDVDMVTLSSAPGGGAGVDTLQSPPDLGPTPPDSTTERKGRNAYEVQTTSATKPYWVVLGQSYGPGWAATTSDGKDLGPPTLINGYANGWRVDPAQVGEDATVRITWTPQRLVWAGLALSALGVLLCLALLIFGGRRNNSKAGDSPAGDSPAAAALEMTPTYASPLQADGPALSPKIGAVTTLCAGLLAFFGGGVWVALATVALTLVATLTPRGQSILRLATVSVLGAAFAFILLEQGLNGYRLDFDWAKWFELTHSWGILAIVLLAVDVAVDGLRSTEQPPTDASGAENRHYVSDLRSKEE</sequence>
<keyword evidence="2" id="KW-0472">Membrane</keyword>
<feature type="transmembrane region" description="Helical" evidence="2">
    <location>
        <begin position="771"/>
        <end position="804"/>
    </location>
</feature>
<dbReference type="AlphaFoldDB" id="A0A6J7P3J1"/>
<keyword evidence="2" id="KW-1133">Transmembrane helix</keyword>
<evidence type="ECO:0000256" key="2">
    <source>
        <dbReference type="SAM" id="Phobius"/>
    </source>
</evidence>
<keyword evidence="2" id="KW-0812">Transmembrane</keyword>
<feature type="region of interest" description="Disordered" evidence="1">
    <location>
        <begin position="872"/>
        <end position="896"/>
    </location>
</feature>
<dbReference type="EMBL" id="CAFBOG010000277">
    <property type="protein sequence ID" value="CAB4999055.1"/>
    <property type="molecule type" value="Genomic_DNA"/>
</dbReference>
<feature type="compositionally biased region" description="Basic and acidic residues" evidence="1">
    <location>
        <begin position="883"/>
        <end position="896"/>
    </location>
</feature>
<protein>
    <submittedName>
        <fullName evidence="3">Unannotated protein</fullName>
    </submittedName>
</protein>
<feature type="transmembrane region" description="Helical" evidence="2">
    <location>
        <begin position="706"/>
        <end position="727"/>
    </location>
</feature>
<dbReference type="InterPro" id="IPR008979">
    <property type="entry name" value="Galactose-bd-like_sf"/>
</dbReference>
<name>A0A6J7P3J1_9ZZZZ</name>
<dbReference type="Gene3D" id="2.60.120.260">
    <property type="entry name" value="Galactose-binding domain-like"/>
    <property type="match status" value="2"/>
</dbReference>
<reference evidence="3" key="1">
    <citation type="submission" date="2020-05" db="EMBL/GenBank/DDBJ databases">
        <authorList>
            <person name="Chiriac C."/>
            <person name="Salcher M."/>
            <person name="Ghai R."/>
            <person name="Kavagutti S V."/>
        </authorList>
    </citation>
    <scope>NUCLEOTIDE SEQUENCE</scope>
</reference>
<organism evidence="3">
    <name type="scientific">freshwater metagenome</name>
    <dbReference type="NCBI Taxonomy" id="449393"/>
    <lineage>
        <taxon>unclassified sequences</taxon>
        <taxon>metagenomes</taxon>
        <taxon>ecological metagenomes</taxon>
    </lineage>
</organism>
<gene>
    <name evidence="3" type="ORF">UFOPK3914_02022</name>
</gene>
<evidence type="ECO:0000256" key="1">
    <source>
        <dbReference type="SAM" id="MobiDB-lite"/>
    </source>
</evidence>
<evidence type="ECO:0000313" key="3">
    <source>
        <dbReference type="EMBL" id="CAB4999055.1"/>
    </source>
</evidence>
<feature type="transmembrane region" description="Helical" evidence="2">
    <location>
        <begin position="811"/>
        <end position="829"/>
    </location>
</feature>
<accession>A0A6J7P3J1</accession>
<feature type="region of interest" description="Disordered" evidence="1">
    <location>
        <begin position="606"/>
        <end position="639"/>
    </location>
</feature>
<dbReference type="SUPFAM" id="SSF49785">
    <property type="entry name" value="Galactose-binding domain-like"/>
    <property type="match status" value="2"/>
</dbReference>
<proteinExistence type="predicted"/>